<dbReference type="EMBL" id="JAYRBN010000032">
    <property type="protein sequence ID" value="KAL2748231.1"/>
    <property type="molecule type" value="Genomic_DNA"/>
</dbReference>
<accession>A0ABD2CTA5</accession>
<sequence>FRIDPIFLIVQVAAQKPRKLSRKRTGKPLKDIALWYYIGITKNCDLIRNNNLCDDEAIK</sequence>
<evidence type="ECO:0008006" key="3">
    <source>
        <dbReference type="Google" id="ProtNLM"/>
    </source>
</evidence>
<keyword evidence="2" id="KW-1185">Reference proteome</keyword>
<organism evidence="1 2">
    <name type="scientific">Vespula maculifrons</name>
    <name type="common">Eastern yellow jacket</name>
    <name type="synonym">Wasp</name>
    <dbReference type="NCBI Taxonomy" id="7453"/>
    <lineage>
        <taxon>Eukaryota</taxon>
        <taxon>Metazoa</taxon>
        <taxon>Ecdysozoa</taxon>
        <taxon>Arthropoda</taxon>
        <taxon>Hexapoda</taxon>
        <taxon>Insecta</taxon>
        <taxon>Pterygota</taxon>
        <taxon>Neoptera</taxon>
        <taxon>Endopterygota</taxon>
        <taxon>Hymenoptera</taxon>
        <taxon>Apocrita</taxon>
        <taxon>Aculeata</taxon>
        <taxon>Vespoidea</taxon>
        <taxon>Vespidae</taxon>
        <taxon>Vespinae</taxon>
        <taxon>Vespula</taxon>
    </lineage>
</organism>
<dbReference type="Proteomes" id="UP001607303">
    <property type="component" value="Unassembled WGS sequence"/>
</dbReference>
<reference evidence="1 2" key="1">
    <citation type="journal article" date="2024" name="Ann. Entomol. Soc. Am.">
        <title>Genomic analyses of the southern and eastern yellowjacket wasps (Hymenoptera: Vespidae) reveal evolutionary signatures of social life.</title>
        <authorList>
            <person name="Catto M.A."/>
            <person name="Caine P.B."/>
            <person name="Orr S.E."/>
            <person name="Hunt B.G."/>
            <person name="Goodisman M.A.D."/>
        </authorList>
    </citation>
    <scope>NUCLEOTIDE SEQUENCE [LARGE SCALE GENOMIC DNA]</scope>
    <source>
        <strain evidence="1">232</strain>
        <tissue evidence="1">Head and thorax</tissue>
    </source>
</reference>
<protein>
    <recommendedName>
        <fullName evidence="3">LysM domain-containing protein</fullName>
    </recommendedName>
</protein>
<feature type="non-terminal residue" evidence="1">
    <location>
        <position position="1"/>
    </location>
</feature>
<gene>
    <name evidence="1" type="ORF">V1477_003516</name>
</gene>
<evidence type="ECO:0000313" key="1">
    <source>
        <dbReference type="EMBL" id="KAL2748231.1"/>
    </source>
</evidence>
<comment type="caution">
    <text evidence="1">The sequence shown here is derived from an EMBL/GenBank/DDBJ whole genome shotgun (WGS) entry which is preliminary data.</text>
</comment>
<name>A0ABD2CTA5_VESMC</name>
<dbReference type="AlphaFoldDB" id="A0ABD2CTA5"/>
<proteinExistence type="predicted"/>
<evidence type="ECO:0000313" key="2">
    <source>
        <dbReference type="Proteomes" id="UP001607303"/>
    </source>
</evidence>